<dbReference type="Gene3D" id="1.20.1300.10">
    <property type="entry name" value="Fumarate reductase/succinate dehydrogenase, transmembrane subunit"/>
    <property type="match status" value="1"/>
</dbReference>
<keyword evidence="1" id="KW-1133">Transmembrane helix</keyword>
<feature type="transmembrane region" description="Helical" evidence="1">
    <location>
        <begin position="130"/>
        <end position="150"/>
    </location>
</feature>
<evidence type="ECO:0000313" key="2">
    <source>
        <dbReference type="EMBL" id="ROR73590.1"/>
    </source>
</evidence>
<dbReference type="RefSeq" id="WP_123303994.1">
    <property type="nucleotide sequence ID" value="NZ_RKHK01000001.1"/>
</dbReference>
<dbReference type="OrthoDB" id="9788081at2"/>
<dbReference type="GO" id="GO:0016020">
    <property type="term" value="C:membrane"/>
    <property type="evidence" value="ECO:0007669"/>
    <property type="project" value="InterPro"/>
</dbReference>
<sequence>MATTSAPPAPTVPRRARYTTVALKWAMAISGLLFVGFVLLHMYGNFKAFEGQESFDAYAESLRTLGTPVLPYYGFLWIQRVVLTVALVVHVVSAVMLWRRASKARPRAYVVKKRSAGTSYAARTMRWGGVILLLFIIFHILQFTTVSFEVGGSFDSEYDRLVAAFQPEAWWVYTFYFIANLALALHVRHGVFSALQTLSISDRRKQRLINILALLVALALFIGFMTPPTAMLFGIIS</sequence>
<keyword evidence="1" id="KW-0472">Membrane</keyword>
<dbReference type="EMBL" id="RKHK01000001">
    <property type="protein sequence ID" value="ROR73590.1"/>
    <property type="molecule type" value="Genomic_DNA"/>
</dbReference>
<evidence type="ECO:0000313" key="3">
    <source>
        <dbReference type="Proteomes" id="UP000280668"/>
    </source>
</evidence>
<dbReference type="AlphaFoldDB" id="A0A3N2BEB5"/>
<evidence type="ECO:0000256" key="1">
    <source>
        <dbReference type="SAM" id="Phobius"/>
    </source>
</evidence>
<gene>
    <name evidence="2" type="ORF">EDD31_1977</name>
</gene>
<feature type="transmembrane region" description="Helical" evidence="1">
    <location>
        <begin position="21"/>
        <end position="43"/>
    </location>
</feature>
<reference evidence="2 3" key="1">
    <citation type="submission" date="2018-11" db="EMBL/GenBank/DDBJ databases">
        <title>Sequencing the genomes of 1000 actinobacteria strains.</title>
        <authorList>
            <person name="Klenk H.-P."/>
        </authorList>
    </citation>
    <scope>NUCLEOTIDE SEQUENCE [LARGE SCALE GENOMIC DNA]</scope>
    <source>
        <strain evidence="2 3">DSM 11294</strain>
    </source>
</reference>
<keyword evidence="3" id="KW-1185">Reference proteome</keyword>
<dbReference type="CDD" id="cd03498">
    <property type="entry name" value="SQR_TypeB_2_TM"/>
    <property type="match status" value="1"/>
</dbReference>
<dbReference type="InterPro" id="IPR011138">
    <property type="entry name" value="Cytochrome_b-558"/>
</dbReference>
<feature type="transmembrane region" description="Helical" evidence="1">
    <location>
        <begin position="208"/>
        <end position="236"/>
    </location>
</feature>
<comment type="caution">
    <text evidence="2">The sequence shown here is derived from an EMBL/GenBank/DDBJ whole genome shotgun (WGS) entry which is preliminary data.</text>
</comment>
<protein>
    <submittedName>
        <fullName evidence="2">Succinate dehydrogenase subunit C</fullName>
    </submittedName>
</protein>
<name>A0A3N2BEB5_9MICO</name>
<feature type="transmembrane region" description="Helical" evidence="1">
    <location>
        <begin position="77"/>
        <end position="98"/>
    </location>
</feature>
<dbReference type="NCBIfam" id="TIGR02046">
    <property type="entry name" value="sdhC_b558_fam"/>
    <property type="match status" value="1"/>
</dbReference>
<dbReference type="InterPro" id="IPR034804">
    <property type="entry name" value="SQR/QFR_C/D"/>
</dbReference>
<proteinExistence type="predicted"/>
<dbReference type="SUPFAM" id="SSF81343">
    <property type="entry name" value="Fumarate reductase respiratory complex transmembrane subunits"/>
    <property type="match status" value="1"/>
</dbReference>
<feature type="transmembrane region" description="Helical" evidence="1">
    <location>
        <begin position="170"/>
        <end position="187"/>
    </location>
</feature>
<organism evidence="2 3">
    <name type="scientific">Bogoriella caseilytica</name>
    <dbReference type="NCBI Taxonomy" id="56055"/>
    <lineage>
        <taxon>Bacteria</taxon>
        <taxon>Bacillati</taxon>
        <taxon>Actinomycetota</taxon>
        <taxon>Actinomycetes</taxon>
        <taxon>Micrococcales</taxon>
        <taxon>Bogoriellaceae</taxon>
        <taxon>Bogoriella</taxon>
    </lineage>
</organism>
<keyword evidence="1" id="KW-0812">Transmembrane</keyword>
<dbReference type="Proteomes" id="UP000280668">
    <property type="component" value="Unassembled WGS sequence"/>
</dbReference>
<accession>A0A3N2BEB5</accession>